<dbReference type="OrthoDB" id="9785340at2"/>
<keyword evidence="4 6" id="KW-0862">Zinc</keyword>
<dbReference type="PANTHER" id="PTHR34978:SF3">
    <property type="entry name" value="SLR0241 PROTEIN"/>
    <property type="match status" value="1"/>
</dbReference>
<evidence type="ECO:0000256" key="5">
    <source>
        <dbReference type="ARBA" id="ARBA00023049"/>
    </source>
</evidence>
<dbReference type="Proteomes" id="UP000228758">
    <property type="component" value="Unassembled WGS sequence"/>
</dbReference>
<organism evidence="9 10">
    <name type="scientific">Diaminobutyricimonas aerilata</name>
    <dbReference type="NCBI Taxonomy" id="1162967"/>
    <lineage>
        <taxon>Bacteria</taxon>
        <taxon>Bacillati</taxon>
        <taxon>Actinomycetota</taxon>
        <taxon>Actinomycetes</taxon>
        <taxon>Micrococcales</taxon>
        <taxon>Microbacteriaceae</taxon>
        <taxon>Diaminobutyricimonas</taxon>
    </lineage>
</organism>
<evidence type="ECO:0000256" key="4">
    <source>
        <dbReference type="ARBA" id="ARBA00022833"/>
    </source>
</evidence>
<dbReference type="GO" id="GO:0046872">
    <property type="term" value="F:metal ion binding"/>
    <property type="evidence" value="ECO:0007669"/>
    <property type="project" value="UniProtKB-KW"/>
</dbReference>
<name>A0A2M9CLW6_9MICO</name>
<gene>
    <name evidence="9" type="ORF">CLV46_2468</name>
</gene>
<keyword evidence="1 6" id="KW-0645">Protease</keyword>
<feature type="domain" description="Peptidase M48" evidence="8">
    <location>
        <begin position="124"/>
        <end position="198"/>
    </location>
</feature>
<keyword evidence="7" id="KW-0812">Transmembrane</keyword>
<keyword evidence="2" id="KW-0479">Metal-binding</keyword>
<dbReference type="InterPro" id="IPR052173">
    <property type="entry name" value="Beta-lactam_resp_regulator"/>
</dbReference>
<evidence type="ECO:0000313" key="10">
    <source>
        <dbReference type="Proteomes" id="UP000228758"/>
    </source>
</evidence>
<comment type="similarity">
    <text evidence="6">Belongs to the peptidase M48 family.</text>
</comment>
<dbReference type="RefSeq" id="WP_100365033.1">
    <property type="nucleotide sequence ID" value="NZ_PGFF01000001.1"/>
</dbReference>
<feature type="transmembrane region" description="Helical" evidence="7">
    <location>
        <begin position="91"/>
        <end position="114"/>
    </location>
</feature>
<dbReference type="EMBL" id="PGFF01000001">
    <property type="protein sequence ID" value="PJJ72891.1"/>
    <property type="molecule type" value="Genomic_DNA"/>
</dbReference>
<dbReference type="CDD" id="cd07326">
    <property type="entry name" value="M56_BlaR1_MecR1_like"/>
    <property type="match status" value="1"/>
</dbReference>
<dbReference type="InterPro" id="IPR001915">
    <property type="entry name" value="Peptidase_M48"/>
</dbReference>
<evidence type="ECO:0000313" key="9">
    <source>
        <dbReference type="EMBL" id="PJJ72891.1"/>
    </source>
</evidence>
<comment type="caution">
    <text evidence="9">The sequence shown here is derived from an EMBL/GenBank/DDBJ whole genome shotgun (WGS) entry which is preliminary data.</text>
</comment>
<keyword evidence="3 6" id="KW-0378">Hydrolase</keyword>
<evidence type="ECO:0000256" key="1">
    <source>
        <dbReference type="ARBA" id="ARBA00022670"/>
    </source>
</evidence>
<comment type="cofactor">
    <cofactor evidence="6">
        <name>Zn(2+)</name>
        <dbReference type="ChEBI" id="CHEBI:29105"/>
    </cofactor>
    <text evidence="6">Binds 1 zinc ion per subunit.</text>
</comment>
<dbReference type="Gene3D" id="3.30.2010.10">
    <property type="entry name" value="Metalloproteases ('zincins'), catalytic domain"/>
    <property type="match status" value="1"/>
</dbReference>
<feature type="transmembrane region" description="Helical" evidence="7">
    <location>
        <begin position="34"/>
        <end position="56"/>
    </location>
</feature>
<evidence type="ECO:0000256" key="7">
    <source>
        <dbReference type="SAM" id="Phobius"/>
    </source>
</evidence>
<feature type="transmembrane region" description="Helical" evidence="7">
    <location>
        <begin position="297"/>
        <end position="319"/>
    </location>
</feature>
<accession>A0A2M9CLW6</accession>
<dbReference type="PANTHER" id="PTHR34978">
    <property type="entry name" value="POSSIBLE SENSOR-TRANSDUCER PROTEIN BLAR"/>
    <property type="match status" value="1"/>
</dbReference>
<evidence type="ECO:0000256" key="3">
    <source>
        <dbReference type="ARBA" id="ARBA00022801"/>
    </source>
</evidence>
<reference evidence="9 10" key="1">
    <citation type="submission" date="2017-11" db="EMBL/GenBank/DDBJ databases">
        <title>Genomic Encyclopedia of Archaeal and Bacterial Type Strains, Phase II (KMG-II): From Individual Species to Whole Genera.</title>
        <authorList>
            <person name="Goeker M."/>
        </authorList>
    </citation>
    <scope>NUCLEOTIDE SEQUENCE [LARGE SCALE GENOMIC DNA]</scope>
    <source>
        <strain evidence="9 10">DSM 27393</strain>
    </source>
</reference>
<dbReference type="AlphaFoldDB" id="A0A2M9CLW6"/>
<proteinExistence type="inferred from homology"/>
<dbReference type="Pfam" id="PF01435">
    <property type="entry name" value="Peptidase_M48"/>
    <property type="match status" value="1"/>
</dbReference>
<keyword evidence="7" id="KW-1133">Transmembrane helix</keyword>
<keyword evidence="5 6" id="KW-0482">Metalloprotease</keyword>
<dbReference type="GO" id="GO:0004222">
    <property type="term" value="F:metalloendopeptidase activity"/>
    <property type="evidence" value="ECO:0007669"/>
    <property type="project" value="InterPro"/>
</dbReference>
<evidence type="ECO:0000256" key="2">
    <source>
        <dbReference type="ARBA" id="ARBA00022723"/>
    </source>
</evidence>
<dbReference type="GO" id="GO:0006508">
    <property type="term" value="P:proteolysis"/>
    <property type="evidence" value="ECO:0007669"/>
    <property type="project" value="UniProtKB-KW"/>
</dbReference>
<sequence length="322" mass="34270">MIGAALALAALALALAWPVPILLERARWTRRAPATALVLWQAVALAGGLSMIGALLTFGLAPFGADLVDAGLGLVDSVVENRPLHAADLPHLFALCGAALLGGHLLLNLALTIVRTERQRRRHANLVQLLSTPMPDRPNTRVLDNAVPVAYCLPSGAHSVTVFSAGLLRLLGERELQAVVEHERAHVAQRHDVVLVAFRAWHASLPWFPIANRAQREVGALVEMLADDRARRHVDDETLATAIALVAGGPDAVTAEPSEVAVAPRARWAEVASPDQVRDRVRRLLIRTPALGAPARAGVLVTALALLVVPTALLLGPAIERL</sequence>
<keyword evidence="7" id="KW-0472">Membrane</keyword>
<keyword evidence="10" id="KW-1185">Reference proteome</keyword>
<evidence type="ECO:0000259" key="8">
    <source>
        <dbReference type="Pfam" id="PF01435"/>
    </source>
</evidence>
<evidence type="ECO:0000256" key="6">
    <source>
        <dbReference type="RuleBase" id="RU003983"/>
    </source>
</evidence>
<protein>
    <submittedName>
        <fullName evidence="9">Peptidase M48-like protein</fullName>
    </submittedName>
</protein>